<evidence type="ECO:0000313" key="4">
    <source>
        <dbReference type="Proteomes" id="UP001208131"/>
    </source>
</evidence>
<feature type="compositionally biased region" description="Low complexity" evidence="1">
    <location>
        <begin position="259"/>
        <end position="272"/>
    </location>
</feature>
<keyword evidence="4" id="KW-1185">Reference proteome</keyword>
<dbReference type="AlphaFoldDB" id="A0AAE3II81"/>
<dbReference type="SUPFAM" id="SSF55797">
    <property type="entry name" value="PR-1-like"/>
    <property type="match status" value="1"/>
</dbReference>
<reference evidence="3 4" key="1">
    <citation type="journal article" date="2021" name="ISME Commun">
        <title>Automated analysis of genomic sequences facilitates high-throughput and comprehensive description of bacteria.</title>
        <authorList>
            <person name="Hitch T.C.A."/>
        </authorList>
    </citation>
    <scope>NUCLEOTIDE SEQUENCE [LARGE SCALE GENOMIC DNA]</scope>
    <source>
        <strain evidence="3 4">Sanger_31</strain>
    </source>
</reference>
<feature type="region of interest" description="Disordered" evidence="1">
    <location>
        <begin position="259"/>
        <end position="315"/>
    </location>
</feature>
<accession>A0AAE3II81</accession>
<dbReference type="EMBL" id="JAOQJZ010000007">
    <property type="protein sequence ID" value="MCU6705939.1"/>
    <property type="molecule type" value="Genomic_DNA"/>
</dbReference>
<dbReference type="InterPro" id="IPR014044">
    <property type="entry name" value="CAP_dom"/>
</dbReference>
<dbReference type="PANTHER" id="PTHR31157:SF1">
    <property type="entry name" value="SCP DOMAIN-CONTAINING PROTEIN"/>
    <property type="match status" value="1"/>
</dbReference>
<organism evidence="3 4">
    <name type="scientific">Hominimerdicola aceti</name>
    <dbReference type="NCBI Taxonomy" id="2981726"/>
    <lineage>
        <taxon>Bacteria</taxon>
        <taxon>Bacillati</taxon>
        <taxon>Bacillota</taxon>
        <taxon>Clostridia</taxon>
        <taxon>Eubacteriales</taxon>
        <taxon>Oscillospiraceae</taxon>
        <taxon>Hominimerdicola</taxon>
    </lineage>
</organism>
<evidence type="ECO:0000256" key="1">
    <source>
        <dbReference type="SAM" id="MobiDB-lite"/>
    </source>
</evidence>
<dbReference type="Gene3D" id="3.40.33.10">
    <property type="entry name" value="CAP"/>
    <property type="match status" value="1"/>
</dbReference>
<evidence type="ECO:0000313" key="3">
    <source>
        <dbReference type="EMBL" id="MCU6705939.1"/>
    </source>
</evidence>
<protein>
    <submittedName>
        <fullName evidence="3">CAP domain-containing protein</fullName>
    </submittedName>
</protein>
<gene>
    <name evidence="3" type="ORF">OCV57_08370</name>
</gene>
<feature type="domain" description="SCP" evidence="2">
    <location>
        <begin position="325"/>
        <end position="441"/>
    </location>
</feature>
<dbReference type="CDD" id="cd05379">
    <property type="entry name" value="CAP_bacterial"/>
    <property type="match status" value="1"/>
</dbReference>
<feature type="compositionally biased region" description="Low complexity" evidence="1">
    <location>
        <begin position="282"/>
        <end position="296"/>
    </location>
</feature>
<evidence type="ECO:0000259" key="2">
    <source>
        <dbReference type="Pfam" id="PF00188"/>
    </source>
</evidence>
<name>A0AAE3II81_9FIRM</name>
<sequence>MESNRLVKILCVVCAAGCCLSSCGSTGEEKPKKLSSVSTGVTTTVTTNKKSAEIITGSVTTIQTAATCTKIVFDGGYTLFANVQGGYTLINSSNEIVNSFEITDDNGDKLVLTCDGNTVTITKNGKKVNSFSYKGTRIIISANEVYYANTKVTYVDESFSSFNVTDKVTIRCIAENKFEIVKDGKTVKKATVKDVNGSKYVLETMDKGMEITNTDNELMESIVVGNNYISVSGDKVIINGKTMRPPHSADIKAVTTTVTTTTTTATTTTTTSKKTEKKTETQTETVTEPMQEEQPSAPQPAEPTEPDSSTNMSNRNLSAETSEMLGYVNEVRKQYGLRELEGLELLDSAADVRANELLGNYSHDRPDGNSYITAIEETDLPEWRAAAENIAYGMNSMTTVKEAFDAWMNSPPHRENILNPDVRYMACAKAVKSDNGEYTYWEQLFYSDI</sequence>
<dbReference type="InterPro" id="IPR035940">
    <property type="entry name" value="CAP_sf"/>
</dbReference>
<comment type="caution">
    <text evidence="3">The sequence shown here is derived from an EMBL/GenBank/DDBJ whole genome shotgun (WGS) entry which is preliminary data.</text>
</comment>
<dbReference type="RefSeq" id="WP_267301133.1">
    <property type="nucleotide sequence ID" value="NZ_JAOQJZ010000007.1"/>
</dbReference>
<dbReference type="Proteomes" id="UP001208131">
    <property type="component" value="Unassembled WGS sequence"/>
</dbReference>
<proteinExistence type="predicted"/>
<dbReference type="Pfam" id="PF00188">
    <property type="entry name" value="CAP"/>
    <property type="match status" value="1"/>
</dbReference>
<dbReference type="PANTHER" id="PTHR31157">
    <property type="entry name" value="SCP DOMAIN-CONTAINING PROTEIN"/>
    <property type="match status" value="1"/>
</dbReference>